<proteinExistence type="predicted"/>
<gene>
    <name evidence="2" type="ORF">UU85_C0005G0007</name>
</gene>
<evidence type="ECO:0000256" key="1">
    <source>
        <dbReference type="SAM" id="MobiDB-lite"/>
    </source>
</evidence>
<evidence type="ECO:0000313" key="2">
    <source>
        <dbReference type="EMBL" id="KKS25197.1"/>
    </source>
</evidence>
<reference evidence="2 3" key="1">
    <citation type="journal article" date="2015" name="Nature">
        <title>rRNA introns, odd ribosomes, and small enigmatic genomes across a large radiation of phyla.</title>
        <authorList>
            <person name="Brown C.T."/>
            <person name="Hug L.A."/>
            <person name="Thomas B.C."/>
            <person name="Sharon I."/>
            <person name="Castelle C.J."/>
            <person name="Singh A."/>
            <person name="Wilkins M.J."/>
            <person name="Williams K.H."/>
            <person name="Banfield J.F."/>
        </authorList>
    </citation>
    <scope>NUCLEOTIDE SEQUENCE [LARGE SCALE GENOMIC DNA]</scope>
</reference>
<dbReference type="EMBL" id="LCCF01000005">
    <property type="protein sequence ID" value="KKS25197.1"/>
    <property type="molecule type" value="Genomic_DNA"/>
</dbReference>
<accession>A0A0G0XL83</accession>
<sequence length="127" mass="14391">MEGNIEQQVSSLEKQIEERKTQTEQREAGEQASEKEIVHSIVGEQIQQHAPMHQIKSNSSSGLMYQDPRLQPMVQDLVNIAFSKSIPDAVKAAVKSNNPALIDAFHDILVDELYAQLLERRKLKEIK</sequence>
<feature type="compositionally biased region" description="Polar residues" evidence="1">
    <location>
        <begin position="1"/>
        <end position="13"/>
    </location>
</feature>
<organism evidence="2 3">
    <name type="scientific">Candidatus Wolfebacteria bacterium GW2011_GWA2_42_10</name>
    <dbReference type="NCBI Taxonomy" id="1619004"/>
    <lineage>
        <taxon>Bacteria</taxon>
        <taxon>Candidatus Wolfeibacteriota</taxon>
    </lineage>
</organism>
<evidence type="ECO:0000313" key="3">
    <source>
        <dbReference type="Proteomes" id="UP000034256"/>
    </source>
</evidence>
<protein>
    <submittedName>
        <fullName evidence="2">Uncharacterized protein</fullName>
    </submittedName>
</protein>
<comment type="caution">
    <text evidence="2">The sequence shown here is derived from an EMBL/GenBank/DDBJ whole genome shotgun (WGS) entry which is preliminary data.</text>
</comment>
<name>A0A0G0XL83_9BACT</name>
<feature type="compositionally biased region" description="Basic and acidic residues" evidence="1">
    <location>
        <begin position="14"/>
        <end position="35"/>
    </location>
</feature>
<dbReference type="AlphaFoldDB" id="A0A0G0XL83"/>
<dbReference type="Proteomes" id="UP000034256">
    <property type="component" value="Unassembled WGS sequence"/>
</dbReference>
<feature type="region of interest" description="Disordered" evidence="1">
    <location>
        <begin position="1"/>
        <end position="35"/>
    </location>
</feature>